<dbReference type="EMBL" id="CACVBS010000053">
    <property type="protein sequence ID" value="CAA7266188.1"/>
    <property type="molecule type" value="Genomic_DNA"/>
</dbReference>
<feature type="compositionally biased region" description="Pro residues" evidence="5">
    <location>
        <begin position="297"/>
        <end position="312"/>
    </location>
</feature>
<gene>
    <name evidence="7" type="ORF">AAE3_LOCUS8452</name>
</gene>
<reference evidence="7 8" key="1">
    <citation type="submission" date="2020-01" db="EMBL/GenBank/DDBJ databases">
        <authorList>
            <person name="Gupta K D."/>
        </authorList>
    </citation>
    <scope>NUCLEOTIDE SEQUENCE [LARGE SCALE GENOMIC DNA]</scope>
</reference>
<evidence type="ECO:0000313" key="7">
    <source>
        <dbReference type="EMBL" id="CAA7266188.1"/>
    </source>
</evidence>
<dbReference type="CDD" id="cd12455">
    <property type="entry name" value="RRM_like_Smg4_UPF3"/>
    <property type="match status" value="1"/>
</dbReference>
<feature type="domain" description="UPF3" evidence="6">
    <location>
        <begin position="75"/>
        <end position="235"/>
    </location>
</feature>
<comment type="caution">
    <text evidence="7">The sequence shown here is derived from an EMBL/GenBank/DDBJ whole genome shotgun (WGS) entry which is preliminary data.</text>
</comment>
<evidence type="ECO:0000259" key="6">
    <source>
        <dbReference type="Pfam" id="PF03467"/>
    </source>
</evidence>
<feature type="compositionally biased region" description="Polar residues" evidence="5">
    <location>
        <begin position="320"/>
        <end position="343"/>
    </location>
</feature>
<comment type="similarity">
    <text evidence="2">Belongs to the RENT3 family.</text>
</comment>
<dbReference type="AlphaFoldDB" id="A0A8S0W7S4"/>
<protein>
    <recommendedName>
        <fullName evidence="6">UPF3 domain-containing protein</fullName>
    </recommendedName>
</protein>
<comment type="subcellular location">
    <subcellularLocation>
        <location evidence="1">Nucleus</location>
    </subcellularLocation>
</comment>
<dbReference type="InterPro" id="IPR039722">
    <property type="entry name" value="Upf3"/>
</dbReference>
<dbReference type="GO" id="GO:0045727">
    <property type="term" value="P:positive regulation of translation"/>
    <property type="evidence" value="ECO:0007669"/>
    <property type="project" value="TreeGrafter"/>
</dbReference>
<evidence type="ECO:0000256" key="4">
    <source>
        <dbReference type="ARBA" id="ARBA00023242"/>
    </source>
</evidence>
<keyword evidence="4" id="KW-0539">Nucleus</keyword>
<dbReference type="OrthoDB" id="18087at2759"/>
<dbReference type="Pfam" id="PF03467">
    <property type="entry name" value="Smg4_UPF3"/>
    <property type="match status" value="1"/>
</dbReference>
<feature type="region of interest" description="Disordered" evidence="5">
    <location>
        <begin position="249"/>
        <end position="343"/>
    </location>
</feature>
<sequence>MKWRRTEIFGGKSWDGDSNIRIPTLSCRDGKCSLLHRPFQPCFISSFMSATPTTAKQPKAKKDKEKTASQVHQNERLKTVVRRLPPNLPEEIFWQSVQPWVTEETTIWKTYYKGKLRKKLNKENIPSRAYIAFKDPEQLALFSREYDGHTFRDKSGVESQAVVEYAPFPKIPSEKKKVDNRSGTIEKDEDFISFMESLKTPSTTGPVSLEALIASTRPASPPKTTPLLEALKAEKSANKDKEAILRNHAHYNQIMVPSSRKEEKKKASGPPASSRPVETPASTASNVQPKKSGKKGQPPPAASQPAPPPNPKAAPGSQKGAPNTTGRRKASQSTSTPSGCTAA</sequence>
<name>A0A8S0W7S4_CYCAE</name>
<evidence type="ECO:0000256" key="3">
    <source>
        <dbReference type="ARBA" id="ARBA00023161"/>
    </source>
</evidence>
<keyword evidence="8" id="KW-1185">Reference proteome</keyword>
<evidence type="ECO:0000256" key="2">
    <source>
        <dbReference type="ARBA" id="ARBA00005991"/>
    </source>
</evidence>
<dbReference type="SUPFAM" id="SSF54928">
    <property type="entry name" value="RNA-binding domain, RBD"/>
    <property type="match status" value="1"/>
</dbReference>
<organism evidence="7 8">
    <name type="scientific">Cyclocybe aegerita</name>
    <name type="common">Black poplar mushroom</name>
    <name type="synonym">Agrocybe aegerita</name>
    <dbReference type="NCBI Taxonomy" id="1973307"/>
    <lineage>
        <taxon>Eukaryota</taxon>
        <taxon>Fungi</taxon>
        <taxon>Dikarya</taxon>
        <taxon>Basidiomycota</taxon>
        <taxon>Agaricomycotina</taxon>
        <taxon>Agaricomycetes</taxon>
        <taxon>Agaricomycetidae</taxon>
        <taxon>Agaricales</taxon>
        <taxon>Agaricineae</taxon>
        <taxon>Bolbitiaceae</taxon>
        <taxon>Cyclocybe</taxon>
    </lineage>
</organism>
<proteinExistence type="inferred from homology"/>
<dbReference type="InterPro" id="IPR005120">
    <property type="entry name" value="UPF3_dom"/>
</dbReference>
<dbReference type="Proteomes" id="UP000467700">
    <property type="component" value="Unassembled WGS sequence"/>
</dbReference>
<dbReference type="GO" id="GO:0000184">
    <property type="term" value="P:nuclear-transcribed mRNA catabolic process, nonsense-mediated decay"/>
    <property type="evidence" value="ECO:0007669"/>
    <property type="project" value="UniProtKB-KW"/>
</dbReference>
<dbReference type="Gene3D" id="3.30.70.330">
    <property type="match status" value="1"/>
</dbReference>
<accession>A0A8S0W7S4</accession>
<dbReference type="GO" id="GO:0005730">
    <property type="term" value="C:nucleolus"/>
    <property type="evidence" value="ECO:0007669"/>
    <property type="project" value="TreeGrafter"/>
</dbReference>
<evidence type="ECO:0000256" key="5">
    <source>
        <dbReference type="SAM" id="MobiDB-lite"/>
    </source>
</evidence>
<dbReference type="GO" id="GO:0003729">
    <property type="term" value="F:mRNA binding"/>
    <property type="evidence" value="ECO:0007669"/>
    <property type="project" value="TreeGrafter"/>
</dbReference>
<keyword evidence="3" id="KW-0866">Nonsense-mediated mRNA decay</keyword>
<dbReference type="GO" id="GO:0005737">
    <property type="term" value="C:cytoplasm"/>
    <property type="evidence" value="ECO:0007669"/>
    <property type="project" value="TreeGrafter"/>
</dbReference>
<dbReference type="InterPro" id="IPR035979">
    <property type="entry name" value="RBD_domain_sf"/>
</dbReference>
<evidence type="ECO:0000313" key="8">
    <source>
        <dbReference type="Proteomes" id="UP000467700"/>
    </source>
</evidence>
<dbReference type="InterPro" id="IPR012677">
    <property type="entry name" value="Nucleotide-bd_a/b_plait_sf"/>
</dbReference>
<evidence type="ECO:0000256" key="1">
    <source>
        <dbReference type="ARBA" id="ARBA00004123"/>
    </source>
</evidence>
<dbReference type="PANTHER" id="PTHR13112:SF0">
    <property type="entry name" value="FI21285P1"/>
    <property type="match status" value="1"/>
</dbReference>
<dbReference type="PANTHER" id="PTHR13112">
    <property type="entry name" value="UPF3 REGULATOR OF NONSENSE TRANSCRIPTS-LIKE PROTEIN"/>
    <property type="match status" value="1"/>
</dbReference>